<evidence type="ECO:0000313" key="2">
    <source>
        <dbReference type="EMBL" id="MBC3758807.1"/>
    </source>
</evidence>
<keyword evidence="1" id="KW-0812">Transmembrane</keyword>
<dbReference type="EMBL" id="JACNMF010000003">
    <property type="protein sequence ID" value="MBC3758807.1"/>
    <property type="molecule type" value="Genomic_DNA"/>
</dbReference>
<name>A0A923HI57_9FLAO</name>
<keyword evidence="1" id="KW-0472">Membrane</keyword>
<evidence type="ECO:0008006" key="4">
    <source>
        <dbReference type="Google" id="ProtNLM"/>
    </source>
</evidence>
<organism evidence="2 3">
    <name type="scientific">Hyunsoonleella aquatilis</name>
    <dbReference type="NCBI Taxonomy" id="2762758"/>
    <lineage>
        <taxon>Bacteria</taxon>
        <taxon>Pseudomonadati</taxon>
        <taxon>Bacteroidota</taxon>
        <taxon>Flavobacteriia</taxon>
        <taxon>Flavobacteriales</taxon>
        <taxon>Flavobacteriaceae</taxon>
    </lineage>
</organism>
<sequence length="171" mass="20290">MNTVEIIINLVSAIAVVLSVVFLAFQIKKNTDAVKANFYDSLNNSNIEFLKQLVEHERLGKLLELGAESWNSMNNDDKRTANFLFIQLYRHWENMFYQNKMKVFEGWLWESHKNTMISYFHKQGIKEWWSFRKQSFSKEFGLFLENSKKPNEIYQTVEELSSTDQNSNLEN</sequence>
<feature type="transmembrane region" description="Helical" evidence="1">
    <location>
        <begin position="6"/>
        <end position="25"/>
    </location>
</feature>
<dbReference type="AlphaFoldDB" id="A0A923HI57"/>
<dbReference type="RefSeq" id="WP_186562047.1">
    <property type="nucleotide sequence ID" value="NZ_JACNMF010000003.1"/>
</dbReference>
<accession>A0A923HI57</accession>
<proteinExistence type="predicted"/>
<reference evidence="2" key="1">
    <citation type="submission" date="2020-08" db="EMBL/GenBank/DDBJ databases">
        <title>Hyunsoonleella sp. strain SJ7 genome sequencing and assembly.</title>
        <authorList>
            <person name="Kim I."/>
        </authorList>
    </citation>
    <scope>NUCLEOTIDE SEQUENCE</scope>
    <source>
        <strain evidence="2">SJ7</strain>
    </source>
</reference>
<protein>
    <recommendedName>
        <fullName evidence="4">DUF4760 domain-containing protein</fullName>
    </recommendedName>
</protein>
<comment type="caution">
    <text evidence="2">The sequence shown here is derived from an EMBL/GenBank/DDBJ whole genome shotgun (WGS) entry which is preliminary data.</text>
</comment>
<evidence type="ECO:0000313" key="3">
    <source>
        <dbReference type="Proteomes" id="UP000656244"/>
    </source>
</evidence>
<keyword evidence="3" id="KW-1185">Reference proteome</keyword>
<keyword evidence="1" id="KW-1133">Transmembrane helix</keyword>
<evidence type="ECO:0000256" key="1">
    <source>
        <dbReference type="SAM" id="Phobius"/>
    </source>
</evidence>
<dbReference type="Proteomes" id="UP000656244">
    <property type="component" value="Unassembled WGS sequence"/>
</dbReference>
<gene>
    <name evidence="2" type="ORF">H7U19_10360</name>
</gene>